<evidence type="ECO:0000313" key="3">
    <source>
        <dbReference type="Proteomes" id="UP000003874"/>
    </source>
</evidence>
<keyword evidence="1" id="KW-0812">Transmembrane</keyword>
<protein>
    <submittedName>
        <fullName evidence="2">Uncharacterized protein</fullName>
    </submittedName>
</protein>
<organism evidence="2 3">
    <name type="scientific">Segatella salivae DSM 15606</name>
    <dbReference type="NCBI Taxonomy" id="888832"/>
    <lineage>
        <taxon>Bacteria</taxon>
        <taxon>Pseudomonadati</taxon>
        <taxon>Bacteroidota</taxon>
        <taxon>Bacteroidia</taxon>
        <taxon>Bacteroidales</taxon>
        <taxon>Prevotellaceae</taxon>
        <taxon>Segatella</taxon>
    </lineage>
</organism>
<comment type="caution">
    <text evidence="2">The sequence shown here is derived from an EMBL/GenBank/DDBJ whole genome shotgun (WGS) entry which is preliminary data.</text>
</comment>
<proteinExistence type="predicted"/>
<sequence length="44" mass="4954">MFGRSKEPLRPCGASASVALFLCLLWGFPTKWASLRFFFDDANV</sequence>
<accession>E6MT66</accession>
<dbReference type="EMBL" id="AEQO01000205">
    <property type="protein sequence ID" value="EFV03120.1"/>
    <property type="molecule type" value="Genomic_DNA"/>
</dbReference>
<evidence type="ECO:0000313" key="2">
    <source>
        <dbReference type="EMBL" id="EFV03120.1"/>
    </source>
</evidence>
<dbReference type="AlphaFoldDB" id="E6MT66"/>
<dbReference type="STRING" id="888832.HMPREF9420_2684"/>
<feature type="transmembrane region" description="Helical" evidence="1">
    <location>
        <begin position="12"/>
        <end position="29"/>
    </location>
</feature>
<keyword evidence="1" id="KW-1133">Transmembrane helix</keyword>
<dbReference type="Proteomes" id="UP000003874">
    <property type="component" value="Unassembled WGS sequence"/>
</dbReference>
<dbReference type="HOGENOM" id="CLU_3220289_0_0_10"/>
<evidence type="ECO:0000256" key="1">
    <source>
        <dbReference type="SAM" id="Phobius"/>
    </source>
</evidence>
<keyword evidence="3" id="KW-1185">Reference proteome</keyword>
<gene>
    <name evidence="2" type="ORF">HMPREF9420_2684</name>
</gene>
<reference evidence="2 3" key="1">
    <citation type="submission" date="2010-12" db="EMBL/GenBank/DDBJ databases">
        <authorList>
            <person name="Muzny D."/>
            <person name="Qin X."/>
            <person name="Deng J."/>
            <person name="Jiang H."/>
            <person name="Liu Y."/>
            <person name="Qu J."/>
            <person name="Song X.-Z."/>
            <person name="Zhang L."/>
            <person name="Thornton R."/>
            <person name="Coyle M."/>
            <person name="Francisco L."/>
            <person name="Jackson L."/>
            <person name="Javaid M."/>
            <person name="Korchina V."/>
            <person name="Kovar C."/>
            <person name="Mata R."/>
            <person name="Mathew T."/>
            <person name="Ngo R."/>
            <person name="Nguyen L."/>
            <person name="Nguyen N."/>
            <person name="Okwuonu G."/>
            <person name="Ongeri F."/>
            <person name="Pham C."/>
            <person name="Simmons D."/>
            <person name="Wilczek-Boney K."/>
            <person name="Hale W."/>
            <person name="Jakkamsetti A."/>
            <person name="Pham P."/>
            <person name="Ruth R."/>
            <person name="San Lucas F."/>
            <person name="Warren J."/>
            <person name="Zhang J."/>
            <person name="Zhao Z."/>
            <person name="Zhou C."/>
            <person name="Zhu D."/>
            <person name="Lee S."/>
            <person name="Bess C."/>
            <person name="Blankenburg K."/>
            <person name="Forbes L."/>
            <person name="Fu Q."/>
            <person name="Gubbala S."/>
            <person name="Hirani K."/>
            <person name="Jayaseelan J.C."/>
            <person name="Lara F."/>
            <person name="Munidasa M."/>
            <person name="Palculict T."/>
            <person name="Patil S."/>
            <person name="Pu L.-L."/>
            <person name="Saada N."/>
            <person name="Tang L."/>
            <person name="Weissenberger G."/>
            <person name="Zhu Y."/>
            <person name="Hemphill L."/>
            <person name="Shang Y."/>
            <person name="Youmans B."/>
            <person name="Ayvaz T."/>
            <person name="Ross M."/>
            <person name="Santibanez J."/>
            <person name="Aqrawi P."/>
            <person name="Gross S."/>
            <person name="Joshi V."/>
            <person name="Fowler G."/>
            <person name="Nazareth L."/>
            <person name="Reid J."/>
            <person name="Worley K."/>
            <person name="Petrosino J."/>
            <person name="Highlander S."/>
            <person name="Gibbs R."/>
        </authorList>
    </citation>
    <scope>NUCLEOTIDE SEQUENCE [LARGE SCALE GENOMIC DNA]</scope>
    <source>
        <strain evidence="2 3">DSM 15606</strain>
    </source>
</reference>
<keyword evidence="1" id="KW-0472">Membrane</keyword>
<name>E6MT66_9BACT</name>